<protein>
    <recommendedName>
        <fullName evidence="3">Lipoprotein</fullName>
    </recommendedName>
</protein>
<dbReference type="AlphaFoldDB" id="A0A552UUM2"/>
<evidence type="ECO:0008006" key="3">
    <source>
        <dbReference type="Google" id="ProtNLM"/>
    </source>
</evidence>
<keyword evidence="2" id="KW-1185">Reference proteome</keyword>
<comment type="caution">
    <text evidence="1">The sequence shown here is derived from an EMBL/GenBank/DDBJ whole genome shotgun (WGS) entry which is preliminary data.</text>
</comment>
<accession>A0A552UUM2</accession>
<organism evidence="1 2">
    <name type="scientific">Flavobacterium zepuense</name>
    <dbReference type="NCBI Taxonomy" id="2593302"/>
    <lineage>
        <taxon>Bacteria</taxon>
        <taxon>Pseudomonadati</taxon>
        <taxon>Bacteroidota</taxon>
        <taxon>Flavobacteriia</taxon>
        <taxon>Flavobacteriales</taxon>
        <taxon>Flavobacteriaceae</taxon>
        <taxon>Flavobacterium</taxon>
    </lineage>
</organism>
<dbReference type="RefSeq" id="WP_143375077.1">
    <property type="nucleotide sequence ID" value="NZ_VJVZ01000016.1"/>
</dbReference>
<proteinExistence type="predicted"/>
<evidence type="ECO:0000313" key="1">
    <source>
        <dbReference type="EMBL" id="TRW21948.1"/>
    </source>
</evidence>
<sequence>MKSLSFFLLLAGILLTGCGSKELSKDEAIQLLKKEKGYPRAIDRSIFCRDQGHAKMVFAAGLEKSGMVTINEGLSLRDVIAKEPIIKFTDKAKPYLLPTTEEDSKDKIQRVKLAEEEIVEVTSIISDKDSKTVTVNYTTHYSNLTPFAVLATTKLDVTTKENTATFALSDENGWILQKRN</sequence>
<reference evidence="1 2" key="1">
    <citation type="submission" date="2019-07" db="EMBL/GenBank/DDBJ databases">
        <title>Flavobacterium sp. nov., isolated from glacier ice.</title>
        <authorList>
            <person name="Liu Q."/>
            <person name="Xin Y.-H."/>
        </authorList>
    </citation>
    <scope>NUCLEOTIDE SEQUENCE [LARGE SCALE GENOMIC DNA]</scope>
    <source>
        <strain evidence="1 2">ZT4R6</strain>
    </source>
</reference>
<evidence type="ECO:0000313" key="2">
    <source>
        <dbReference type="Proteomes" id="UP000320643"/>
    </source>
</evidence>
<dbReference type="Proteomes" id="UP000320643">
    <property type="component" value="Unassembled WGS sequence"/>
</dbReference>
<name>A0A552UUM2_9FLAO</name>
<dbReference type="OrthoDB" id="1341964at2"/>
<dbReference type="EMBL" id="VJVZ01000016">
    <property type="protein sequence ID" value="TRW21948.1"/>
    <property type="molecule type" value="Genomic_DNA"/>
</dbReference>
<gene>
    <name evidence="1" type="ORF">FMM05_19355</name>
</gene>
<dbReference type="PROSITE" id="PS51257">
    <property type="entry name" value="PROKAR_LIPOPROTEIN"/>
    <property type="match status" value="1"/>
</dbReference>